<name>A0ACC1T9W5_9APHY</name>
<proteinExistence type="predicted"/>
<protein>
    <submittedName>
        <fullName evidence="1">Uncharacterized protein</fullName>
    </submittedName>
</protein>
<gene>
    <name evidence="1" type="ORF">NM688_g2041</name>
</gene>
<organism evidence="1 2">
    <name type="scientific">Phlebia brevispora</name>
    <dbReference type="NCBI Taxonomy" id="194682"/>
    <lineage>
        <taxon>Eukaryota</taxon>
        <taxon>Fungi</taxon>
        <taxon>Dikarya</taxon>
        <taxon>Basidiomycota</taxon>
        <taxon>Agaricomycotina</taxon>
        <taxon>Agaricomycetes</taxon>
        <taxon>Polyporales</taxon>
        <taxon>Meruliaceae</taxon>
        <taxon>Phlebia</taxon>
    </lineage>
</organism>
<reference evidence="1" key="1">
    <citation type="submission" date="2022-07" db="EMBL/GenBank/DDBJ databases">
        <title>Genome Sequence of Phlebia brevispora.</title>
        <authorList>
            <person name="Buettner E."/>
        </authorList>
    </citation>
    <scope>NUCLEOTIDE SEQUENCE</scope>
    <source>
        <strain evidence="1">MPL23</strain>
    </source>
</reference>
<comment type="caution">
    <text evidence="1">The sequence shown here is derived from an EMBL/GenBank/DDBJ whole genome shotgun (WGS) entry which is preliminary data.</text>
</comment>
<dbReference type="Proteomes" id="UP001148662">
    <property type="component" value="Unassembled WGS sequence"/>
</dbReference>
<keyword evidence="2" id="KW-1185">Reference proteome</keyword>
<sequence length="358" mass="39698">MQRLVTVALPYYASELDASLALGTNRSISLAWRYIYGIWRIGKMSTTASDAEIISKHKANLTYNYSATAVLAIVCYEFVLTFRHEYKLVWKRRWTGATWLFLANRCDNYRLGYFLAVIENLPGIITAVFSTLRVFALLGRAWTPAVFTFALGLFPVALDFYQRAQATYYYPCFTTLAGTLSTIAADITAIVITWIKTYRHVREASSVGANVGFGEALLRYGALVLLAPSLVPADPIETLTTTLPSIILSRFLINLRQINAPESGSAARFSHFSPPNFRMPSIPSIIGNLGEPLADNEDEVDDEDHVIADTYEGGTGTGANSDDEVGTSGVVDIDIGEIEEVWHPPYLDRRPLFTQLLL</sequence>
<evidence type="ECO:0000313" key="1">
    <source>
        <dbReference type="EMBL" id="KAJ3556412.1"/>
    </source>
</evidence>
<accession>A0ACC1T9W5</accession>
<evidence type="ECO:0000313" key="2">
    <source>
        <dbReference type="Proteomes" id="UP001148662"/>
    </source>
</evidence>
<dbReference type="EMBL" id="JANHOG010000243">
    <property type="protein sequence ID" value="KAJ3556412.1"/>
    <property type="molecule type" value="Genomic_DNA"/>
</dbReference>